<evidence type="ECO:0000256" key="5">
    <source>
        <dbReference type="ARBA" id="ARBA00023043"/>
    </source>
</evidence>
<dbReference type="InterPro" id="IPR000571">
    <property type="entry name" value="Znf_CCCH"/>
</dbReference>
<feature type="region of interest" description="Disordered" evidence="9">
    <location>
        <begin position="1173"/>
        <end position="1268"/>
    </location>
</feature>
<keyword evidence="4 7" id="KW-0862">Zinc</keyword>
<evidence type="ECO:0000256" key="2">
    <source>
        <dbReference type="ARBA" id="ARBA00022737"/>
    </source>
</evidence>
<dbReference type="InterPro" id="IPR036770">
    <property type="entry name" value="Ankyrin_rpt-contain_sf"/>
</dbReference>
<dbReference type="Gene3D" id="1.25.40.20">
    <property type="entry name" value="Ankyrin repeat-containing domain"/>
    <property type="match status" value="1"/>
</dbReference>
<feature type="compositionally biased region" description="Gly residues" evidence="9">
    <location>
        <begin position="1201"/>
        <end position="1210"/>
    </location>
</feature>
<feature type="compositionally biased region" description="Gly residues" evidence="9">
    <location>
        <begin position="2335"/>
        <end position="2344"/>
    </location>
</feature>
<comment type="caution">
    <text evidence="11">The sequence shown here is derived from an EMBL/GenBank/DDBJ whole genome shotgun (WGS) entry which is preliminary data.</text>
</comment>
<feature type="compositionally biased region" description="Low complexity" evidence="9">
    <location>
        <begin position="1554"/>
        <end position="1569"/>
    </location>
</feature>
<dbReference type="InterPro" id="IPR036855">
    <property type="entry name" value="Znf_CCCH_sf"/>
</dbReference>
<dbReference type="Gene3D" id="4.10.1000.10">
    <property type="entry name" value="Zinc finger, CCCH-type"/>
    <property type="match status" value="1"/>
</dbReference>
<feature type="zinc finger region" description="C3H1-type" evidence="7">
    <location>
        <begin position="2083"/>
        <end position="2110"/>
    </location>
</feature>
<feature type="compositionally biased region" description="Basic and acidic residues" evidence="9">
    <location>
        <begin position="1300"/>
        <end position="1354"/>
    </location>
</feature>
<feature type="region of interest" description="Disordered" evidence="9">
    <location>
        <begin position="2137"/>
        <end position="2166"/>
    </location>
</feature>
<evidence type="ECO:0000256" key="9">
    <source>
        <dbReference type="SAM" id="MobiDB-lite"/>
    </source>
</evidence>
<feature type="coiled-coil region" evidence="8">
    <location>
        <begin position="823"/>
        <end position="850"/>
    </location>
</feature>
<dbReference type="GO" id="GO:0005737">
    <property type="term" value="C:cytoplasm"/>
    <property type="evidence" value="ECO:0007669"/>
    <property type="project" value="TreeGrafter"/>
</dbReference>
<dbReference type="Proteomes" id="UP000075714">
    <property type="component" value="Unassembled WGS sequence"/>
</dbReference>
<keyword evidence="12" id="KW-1185">Reference proteome</keyword>
<dbReference type="Pfam" id="PF00642">
    <property type="entry name" value="zf-CCCH"/>
    <property type="match status" value="1"/>
</dbReference>
<evidence type="ECO:0000259" key="10">
    <source>
        <dbReference type="PROSITE" id="PS50103"/>
    </source>
</evidence>
<evidence type="ECO:0000313" key="12">
    <source>
        <dbReference type="Proteomes" id="UP000075714"/>
    </source>
</evidence>
<dbReference type="SUPFAM" id="SSF48403">
    <property type="entry name" value="Ankyrin repeat"/>
    <property type="match status" value="1"/>
</dbReference>
<evidence type="ECO:0000256" key="1">
    <source>
        <dbReference type="ARBA" id="ARBA00022723"/>
    </source>
</evidence>
<dbReference type="OrthoDB" id="539213at2759"/>
<dbReference type="PANTHER" id="PTHR24153">
    <property type="entry name" value="ESPIN"/>
    <property type="match status" value="1"/>
</dbReference>
<name>A0A150GAF5_GONPE</name>
<dbReference type="InterPro" id="IPR002110">
    <property type="entry name" value="Ankyrin_rpt"/>
</dbReference>
<evidence type="ECO:0000256" key="7">
    <source>
        <dbReference type="PROSITE-ProRule" id="PRU00723"/>
    </source>
</evidence>
<dbReference type="GO" id="GO:0051015">
    <property type="term" value="F:actin filament binding"/>
    <property type="evidence" value="ECO:0007669"/>
    <property type="project" value="TreeGrafter"/>
</dbReference>
<dbReference type="PANTHER" id="PTHR24153:SF8">
    <property type="entry name" value="FORKED, ISOFORM F"/>
    <property type="match status" value="1"/>
</dbReference>
<feature type="compositionally biased region" description="Low complexity" evidence="9">
    <location>
        <begin position="1718"/>
        <end position="1735"/>
    </location>
</feature>
<dbReference type="SUPFAM" id="SSF90229">
    <property type="entry name" value="CCCH zinc finger"/>
    <property type="match status" value="1"/>
</dbReference>
<dbReference type="SMART" id="SM00356">
    <property type="entry name" value="ZnF_C3H1"/>
    <property type="match status" value="1"/>
</dbReference>
<organism evidence="11 12">
    <name type="scientific">Gonium pectorale</name>
    <name type="common">Green alga</name>
    <dbReference type="NCBI Taxonomy" id="33097"/>
    <lineage>
        <taxon>Eukaryota</taxon>
        <taxon>Viridiplantae</taxon>
        <taxon>Chlorophyta</taxon>
        <taxon>core chlorophytes</taxon>
        <taxon>Chlorophyceae</taxon>
        <taxon>CS clade</taxon>
        <taxon>Chlamydomonadales</taxon>
        <taxon>Volvocaceae</taxon>
        <taxon>Gonium</taxon>
    </lineage>
</organism>
<feature type="compositionally biased region" description="Gly residues" evidence="9">
    <location>
        <begin position="2146"/>
        <end position="2166"/>
    </location>
</feature>
<feature type="compositionally biased region" description="Low complexity" evidence="9">
    <location>
        <begin position="1403"/>
        <end position="1437"/>
    </location>
</feature>
<dbReference type="GO" id="GO:0051017">
    <property type="term" value="P:actin filament bundle assembly"/>
    <property type="evidence" value="ECO:0007669"/>
    <property type="project" value="TreeGrafter"/>
</dbReference>
<keyword evidence="5 6" id="KW-0040">ANK repeat</keyword>
<evidence type="ECO:0000256" key="8">
    <source>
        <dbReference type="SAM" id="Coils"/>
    </source>
</evidence>
<feature type="domain" description="C3H1-type" evidence="10">
    <location>
        <begin position="2083"/>
        <end position="2110"/>
    </location>
</feature>
<proteinExistence type="predicted"/>
<dbReference type="Pfam" id="PF00023">
    <property type="entry name" value="Ank"/>
    <property type="match status" value="1"/>
</dbReference>
<evidence type="ECO:0000256" key="6">
    <source>
        <dbReference type="PROSITE-ProRule" id="PRU00023"/>
    </source>
</evidence>
<dbReference type="EMBL" id="LSYV01000041">
    <property type="protein sequence ID" value="KXZ46814.1"/>
    <property type="molecule type" value="Genomic_DNA"/>
</dbReference>
<feature type="compositionally biased region" description="Low complexity" evidence="9">
    <location>
        <begin position="777"/>
        <end position="801"/>
    </location>
</feature>
<keyword evidence="1 7" id="KW-0479">Metal-binding</keyword>
<feature type="region of interest" description="Disordered" evidence="9">
    <location>
        <begin position="1485"/>
        <end position="1504"/>
    </location>
</feature>
<feature type="region of interest" description="Disordered" evidence="9">
    <location>
        <begin position="2295"/>
        <end position="2314"/>
    </location>
</feature>
<dbReference type="InterPro" id="IPR052420">
    <property type="entry name" value="Espin/Espin-like"/>
</dbReference>
<protein>
    <recommendedName>
        <fullName evidence="10">C3H1-type domain-containing protein</fullName>
    </recommendedName>
</protein>
<keyword evidence="2" id="KW-0677">Repeat</keyword>
<feature type="region of interest" description="Disordered" evidence="9">
    <location>
        <begin position="2319"/>
        <end position="2344"/>
    </location>
</feature>
<feature type="region of interest" description="Disordered" evidence="9">
    <location>
        <begin position="1300"/>
        <end position="1439"/>
    </location>
</feature>
<evidence type="ECO:0000256" key="4">
    <source>
        <dbReference type="ARBA" id="ARBA00022833"/>
    </source>
</evidence>
<feature type="coiled-coil region" evidence="8">
    <location>
        <begin position="979"/>
        <end position="1006"/>
    </location>
</feature>
<feature type="compositionally biased region" description="Gly residues" evidence="9">
    <location>
        <begin position="1219"/>
        <end position="1228"/>
    </location>
</feature>
<feature type="compositionally biased region" description="Low complexity" evidence="9">
    <location>
        <begin position="1234"/>
        <end position="1259"/>
    </location>
</feature>
<dbReference type="GO" id="GO:0008270">
    <property type="term" value="F:zinc ion binding"/>
    <property type="evidence" value="ECO:0007669"/>
    <property type="project" value="UniProtKB-KW"/>
</dbReference>
<keyword evidence="3 7" id="KW-0863">Zinc-finger</keyword>
<feature type="region of interest" description="Disordered" evidence="9">
    <location>
        <begin position="777"/>
        <end position="820"/>
    </location>
</feature>
<feature type="region of interest" description="Disordered" evidence="9">
    <location>
        <begin position="1700"/>
        <end position="1736"/>
    </location>
</feature>
<feature type="repeat" description="ANK" evidence="6">
    <location>
        <begin position="191"/>
        <end position="223"/>
    </location>
</feature>
<gene>
    <name evidence="11" type="ORF">GPECTOR_40g548</name>
</gene>
<dbReference type="SMART" id="SM00248">
    <property type="entry name" value="ANK"/>
    <property type="match status" value="1"/>
</dbReference>
<feature type="region of interest" description="Disordered" evidence="9">
    <location>
        <begin position="1552"/>
        <end position="1598"/>
    </location>
</feature>
<dbReference type="PROSITE" id="PS50297">
    <property type="entry name" value="ANK_REP_REGION"/>
    <property type="match status" value="1"/>
</dbReference>
<evidence type="ECO:0000256" key="3">
    <source>
        <dbReference type="ARBA" id="ARBA00022771"/>
    </source>
</evidence>
<dbReference type="STRING" id="33097.A0A150GAF5"/>
<dbReference type="GO" id="GO:0010468">
    <property type="term" value="P:regulation of gene expression"/>
    <property type="evidence" value="ECO:0007669"/>
    <property type="project" value="UniProtKB-ARBA"/>
</dbReference>
<evidence type="ECO:0000313" key="11">
    <source>
        <dbReference type="EMBL" id="KXZ46814.1"/>
    </source>
</evidence>
<accession>A0A150GAF5</accession>
<dbReference type="PROSITE" id="PS50103">
    <property type="entry name" value="ZF_C3H1"/>
    <property type="match status" value="1"/>
</dbReference>
<feature type="region of interest" description="Disordered" evidence="9">
    <location>
        <begin position="1"/>
        <end position="20"/>
    </location>
</feature>
<feature type="compositionally biased region" description="Gly residues" evidence="9">
    <location>
        <begin position="1586"/>
        <end position="1597"/>
    </location>
</feature>
<dbReference type="PROSITE" id="PS50088">
    <property type="entry name" value="ANK_REPEAT"/>
    <property type="match status" value="1"/>
</dbReference>
<feature type="compositionally biased region" description="Gly residues" evidence="9">
    <location>
        <begin position="1389"/>
        <end position="1398"/>
    </location>
</feature>
<reference evidence="12" key="1">
    <citation type="journal article" date="2016" name="Nat. Commun.">
        <title>The Gonium pectorale genome demonstrates co-option of cell cycle regulation during the evolution of multicellularity.</title>
        <authorList>
            <person name="Hanschen E.R."/>
            <person name="Marriage T.N."/>
            <person name="Ferris P.J."/>
            <person name="Hamaji T."/>
            <person name="Toyoda A."/>
            <person name="Fujiyama A."/>
            <person name="Neme R."/>
            <person name="Noguchi H."/>
            <person name="Minakuchi Y."/>
            <person name="Suzuki M."/>
            <person name="Kawai-Toyooka H."/>
            <person name="Smith D.R."/>
            <person name="Sparks H."/>
            <person name="Anderson J."/>
            <person name="Bakaric R."/>
            <person name="Luria V."/>
            <person name="Karger A."/>
            <person name="Kirschner M.W."/>
            <person name="Durand P.M."/>
            <person name="Michod R.E."/>
            <person name="Nozaki H."/>
            <person name="Olson B.J."/>
        </authorList>
    </citation>
    <scope>NUCLEOTIDE SEQUENCE [LARGE SCALE GENOMIC DNA]</scope>
    <source>
        <strain evidence="12">NIES-2863</strain>
    </source>
</reference>
<feature type="compositionally biased region" description="Low complexity" evidence="9">
    <location>
        <begin position="1355"/>
        <end position="1379"/>
    </location>
</feature>
<sequence>MAESTQVPGSDGMYGSRRSRLQKVETKLSQSLDSEDRRVKELTEGILYDFLPAALNVMLPRCEDPLQELDADRCRAVASAALAVSALMNAPPGFLEFLLCVPWRKLSQLYPKSDSIDKLVSNLQVTDEERRKLVNTRIDPALMNTVLDFLYKEKHLDSVPPMLQLTPINNLQLDDKSVPVVGRETVAAVLDGATPLHCAALRGNPAQVDHLLYCGADPTLKTAAGELPVELVPVCGDRAPGGGASPAARACRCMGPHDQEVWECRSRLARSLIARRCFFCFRVGLFSWLRLVLFCLLCLLGQAGRHITISRPIVERHIDTRRQQKIAAARARAHALVTRMRSEAEAGRTHLTQAKRECMESAAFQRGPPDISQMCFTDPTKSPPPPTLPISQIHDINLHLQESGTSSTGEELASEKAFKCFVRSVHALQSLDLHGETVPQVFAELVQAGSMESRETHVLEDEQADLYSCWAESVLLKFRGCTCPGCATLAIQAVRMAHMQATRLFGKVDRLKQTHAERWQAVGQALARVVYVHICLLLETEAQASPTRSLVFRAETCLREWDRLEKAGLTQGAGVLDPRHVAALQRWAKTADSDLYLAEALHGQSLLPSKTLQEVVISSVTHSPDGLPILARPVNGEVVAALEQAITLASLPSPLLAHIVRSVVNNAVAELAAAARLRELVGSKGAAALGGGGTSEAVAALTEALRAAEPFRERLGPEYDAATELRSKWTQRATAVEKLEGAVEDVRAYASAHPLSFTLAAAAAAAVAQGPRQEGSAAATAAASSRVSGSGSAEAGDSSVGESGGSCTGTARSSADGAPAADLVEWDRRIKQLEQAMNDAKDANVSVTKAKRLLKEMTAIAAAAEASRHLEAVMARRPSGPLQLKLALNRAEAAASSLSGLGGPPTPGLADVLGPLMAAARRRLDTERAAEALSKAAASFRTLADLGRLEAAIYNAKKIGAEELDPESYRTSLELRAQLQEAARVRGVLETALRNLQNQLRTEDAEALERALQDAAKWEDLLAADTAKARKALEQWRCMTVSDAKLARLLREGASTGGLAKAIQEAAASGVKVQHAKRVLKLMQALETALASASGADTGAAERHSLVKSKLDAAEAGGVTTGPLPEAARRMLTRLAATIAREALEAALKPHSDWSINHRVSVLREALERTEGVLGEEDGAASGAADVSERPPSRQLANGTAGSGGKGSGSSRGKRSSGGSSGSGGDVHGGPEDSCASASTASTPSCLASCSTSCSSSGSGSAGGSGLADDEVVVAVRALARKARLVLEEDQAELARIERERQEAERARKEAQERERQERQRQEQERQKREKAEAAERERALADKREKAKAEKARQQQQQKQQQLEQAQQQKSKAAAAEASSASVAGGTERAGGKGSNGKHGQARGANSAAAQAAAAAAGASNGRPGAAAGSGASAAGKTGLQRDAPVLAQAAPPTSAKLADPPAANMFTAPAGPAVAAAAAGAGVRDGAPPAKQRPRPSGGAQAAIATAPCTVVSAAAAIHSRGDSLESLGEVVHKLNKDVIDALDMDSDTVRGLAPGPAGPSPAVGAASGSGGGSTVTPPLGRGSASGGGSFGRSGSGAAATLEGVLDLPPSQRTSSFMSSVASADDVMLHGVGGLGGGAPAGGGLGFGSAPGGAVLGGGPSLSTISTGQASTADGGGSSGGGAAVVAAEAGVRTPPAGAAAGSALGGGGPVSPELGPASSGAAAANSVGSTGATQTAKPRFGFVDLGGASWGLDSPSFGQLSGNAGTGALFPSLQPSGIGDYGAILGGAKPEAANGWPTVTSLGAGTGVGVGIGSMAYGGPLAGQNGGLVGSPEDDAAAALLAAAGRQPGAGMQGPGGAGGAGSGGQAVLGSAGVGSLGGLQILTDESSLGPLMGVSLASPRSSVGAAGAGIQGLLRVRPLGGAGQLAGVTGRSSLTLQASPPSVLASQQNGAGGMGARCGFWTPPSFQSAQGDLGADGGGAAATAAALAGAGPGLGASLQQQQQQAGLHLVLGGGGGVNGLQLVDWPQQLQQQQLGQQQLQELPGGLQLLHLGPGTGTTSSTISGAVGTGAQVLRGAGTAAVSRICRFFLQGYCRDGERCRFAHLGAAPTSPPTGRGGALTAAQLMQLGASAHAQHQMLSQTGGSGTAAAGGGGFGPSMQGGGGPTGGGGLIVANVGQGSAVGSFAFGAPGAEAFAPLGGELHAKAAGRLGMGMGGPAGGSGGASMAGLSAALPVGMSAGGGGSGSGTPGLVGQQQTLQIRDNTTGATFPAILSPVAQIGAGQQALPVAPPGATGAATLQAPQSPQQQQQQLLLSLPDDLTFSPPPAAGPLQGAGAGSKKK</sequence>
<keyword evidence="8" id="KW-0175">Coiled coil</keyword>